<reference evidence="2" key="1">
    <citation type="submission" date="2022-11" db="UniProtKB">
        <authorList>
            <consortium name="WormBaseParasite"/>
        </authorList>
    </citation>
    <scope>IDENTIFICATION</scope>
</reference>
<sequence length="576" mass="65822">MPRMMMPDRTNASVHSEGPPQHSEEEEIENDNPETAPIFKRTRRAKEESTNISDRRRILPERNARAAATTSIKQDFTGRKTVRNFSRSQSSDTADTYPRIKMESSSESTLASSSSSSRESSNEPKFGLPCSSFAGNQRTRTRSDRKRPLSSVAEGGDAAVNELACNLSTFKIGDDTLAPFGPEDGDHDSSSEDEDEIHFPDQFLVLDDIVQKPPLVPDSTSGDYEVERILLIRRVGKILYYLLKWKDYPLNQMSWAKQKDLRTCNKVLKTFEDRVVLCKKIFNLLPNKNEYLGFEDYYINSIITPAFNEQNLFEDSLVSFMARNKFAPLYVENWTRMCDVLPKDFAWTAKCLFSYPASLEVQKSDKETKNSIVTCDCEVCDPKICPCLDQTITARGLLRLNIANYISECNQNCGCSKCPSKVFRAGRAFPVMLFKTPKCGWSVRTVANIPERRFVMEYVGLIKIFEECEDIEDQTYLFNCDLPDSSIKFVIDATAYGNESRFINHHCEPNLEAFTVLGYYSNPNITRVVFFSNRDIAAGEELTFDYFRYELNLDEIDLKEKRVCRCGAKNCRKFLI</sequence>
<name>A0AC34GT33_9BILA</name>
<dbReference type="WBParaSite" id="ES5_v2.g7728.t1">
    <property type="protein sequence ID" value="ES5_v2.g7728.t1"/>
    <property type="gene ID" value="ES5_v2.g7728"/>
</dbReference>
<organism evidence="1 2">
    <name type="scientific">Panagrolaimus sp. ES5</name>
    <dbReference type="NCBI Taxonomy" id="591445"/>
    <lineage>
        <taxon>Eukaryota</taxon>
        <taxon>Metazoa</taxon>
        <taxon>Ecdysozoa</taxon>
        <taxon>Nematoda</taxon>
        <taxon>Chromadorea</taxon>
        <taxon>Rhabditida</taxon>
        <taxon>Tylenchina</taxon>
        <taxon>Panagrolaimomorpha</taxon>
        <taxon>Panagrolaimoidea</taxon>
        <taxon>Panagrolaimidae</taxon>
        <taxon>Panagrolaimus</taxon>
    </lineage>
</organism>
<accession>A0AC34GT33</accession>
<protein>
    <submittedName>
        <fullName evidence="2">Histone-lysine N-methyltransferase</fullName>
    </submittedName>
</protein>
<evidence type="ECO:0000313" key="1">
    <source>
        <dbReference type="Proteomes" id="UP000887579"/>
    </source>
</evidence>
<evidence type="ECO:0000313" key="2">
    <source>
        <dbReference type="WBParaSite" id="ES5_v2.g7728.t1"/>
    </source>
</evidence>
<proteinExistence type="predicted"/>
<dbReference type="Proteomes" id="UP000887579">
    <property type="component" value="Unplaced"/>
</dbReference>